<feature type="transmembrane region" description="Helical" evidence="1">
    <location>
        <begin position="14"/>
        <end position="33"/>
    </location>
</feature>
<dbReference type="Proteomes" id="UP000178870">
    <property type="component" value="Unassembled WGS sequence"/>
</dbReference>
<proteinExistence type="predicted"/>
<keyword evidence="1" id="KW-0472">Membrane</keyword>
<evidence type="ECO:0000313" key="2">
    <source>
        <dbReference type="EMBL" id="OGM32844.1"/>
    </source>
</evidence>
<sequence length="82" mass="9375">MQTKPEVKNQKPRYKTLLSLGTVAIVILIVILLPKKQDTTRVEPPRTNVRYIPAPTPTPVETFMMIDPSRELPEVILPRDLQ</sequence>
<gene>
    <name evidence="2" type="ORF">A2803_05925</name>
</gene>
<organism evidence="2 3">
    <name type="scientific">Candidatus Woesebacteria bacterium RIFCSPHIGHO2_01_FULL_44_21</name>
    <dbReference type="NCBI Taxonomy" id="1802503"/>
    <lineage>
        <taxon>Bacteria</taxon>
        <taxon>Candidatus Woeseibacteriota</taxon>
    </lineage>
</organism>
<dbReference type="AlphaFoldDB" id="A0A1F7Z070"/>
<keyword evidence="1" id="KW-0812">Transmembrane</keyword>
<evidence type="ECO:0000256" key="1">
    <source>
        <dbReference type="SAM" id="Phobius"/>
    </source>
</evidence>
<reference evidence="2 3" key="1">
    <citation type="journal article" date="2016" name="Nat. Commun.">
        <title>Thousands of microbial genomes shed light on interconnected biogeochemical processes in an aquifer system.</title>
        <authorList>
            <person name="Anantharaman K."/>
            <person name="Brown C.T."/>
            <person name="Hug L.A."/>
            <person name="Sharon I."/>
            <person name="Castelle C.J."/>
            <person name="Probst A.J."/>
            <person name="Thomas B.C."/>
            <person name="Singh A."/>
            <person name="Wilkins M.J."/>
            <person name="Karaoz U."/>
            <person name="Brodie E.L."/>
            <person name="Williams K.H."/>
            <person name="Hubbard S.S."/>
            <person name="Banfield J.F."/>
        </authorList>
    </citation>
    <scope>NUCLEOTIDE SEQUENCE [LARGE SCALE GENOMIC DNA]</scope>
</reference>
<protein>
    <submittedName>
        <fullName evidence="2">Uncharacterized protein</fullName>
    </submittedName>
</protein>
<accession>A0A1F7Z070</accession>
<evidence type="ECO:0000313" key="3">
    <source>
        <dbReference type="Proteomes" id="UP000178870"/>
    </source>
</evidence>
<keyword evidence="1" id="KW-1133">Transmembrane helix</keyword>
<comment type="caution">
    <text evidence="2">The sequence shown here is derived from an EMBL/GenBank/DDBJ whole genome shotgun (WGS) entry which is preliminary data.</text>
</comment>
<name>A0A1F7Z070_9BACT</name>
<dbReference type="EMBL" id="MGGP01000012">
    <property type="protein sequence ID" value="OGM32844.1"/>
    <property type="molecule type" value="Genomic_DNA"/>
</dbReference>